<reference evidence="1 2" key="1">
    <citation type="journal article" date="2019" name="Sci. Rep.">
        <title>Orb-weaving spider Araneus ventricosus genome elucidates the spidroin gene catalogue.</title>
        <authorList>
            <person name="Kono N."/>
            <person name="Nakamura H."/>
            <person name="Ohtoshi R."/>
            <person name="Moran D.A.P."/>
            <person name="Shinohara A."/>
            <person name="Yoshida Y."/>
            <person name="Fujiwara M."/>
            <person name="Mori M."/>
            <person name="Tomita M."/>
            <person name="Arakawa K."/>
        </authorList>
    </citation>
    <scope>NUCLEOTIDE SEQUENCE [LARGE SCALE GENOMIC DNA]</scope>
</reference>
<dbReference type="Proteomes" id="UP000499080">
    <property type="component" value="Unassembled WGS sequence"/>
</dbReference>
<accession>A0A4Y2G5C9</accession>
<dbReference type="OrthoDB" id="10643056at2759"/>
<protein>
    <recommendedName>
        <fullName evidence="3">Protein kinase domain-containing protein</fullName>
    </recommendedName>
</protein>
<gene>
    <name evidence="1" type="ORF">AVEN_155813_1</name>
</gene>
<dbReference type="EMBL" id="BGPR01001238">
    <property type="protein sequence ID" value="GBM49052.1"/>
    <property type="molecule type" value="Genomic_DNA"/>
</dbReference>
<sequence length="93" mass="10664">MAEKERHDSHMHIIAHLKEKEFIEKLHTALPAVEILNDDIQLALDFIHSFLRTDPSARMTAEVGMEHSFLGSGEIANGEEDPLWKFPNKPNYL</sequence>
<dbReference type="AlphaFoldDB" id="A0A4Y2G5C9"/>
<organism evidence="1 2">
    <name type="scientific">Araneus ventricosus</name>
    <name type="common">Orbweaver spider</name>
    <name type="synonym">Epeira ventricosa</name>
    <dbReference type="NCBI Taxonomy" id="182803"/>
    <lineage>
        <taxon>Eukaryota</taxon>
        <taxon>Metazoa</taxon>
        <taxon>Ecdysozoa</taxon>
        <taxon>Arthropoda</taxon>
        <taxon>Chelicerata</taxon>
        <taxon>Arachnida</taxon>
        <taxon>Araneae</taxon>
        <taxon>Araneomorphae</taxon>
        <taxon>Entelegynae</taxon>
        <taxon>Araneoidea</taxon>
        <taxon>Araneidae</taxon>
        <taxon>Araneus</taxon>
    </lineage>
</organism>
<evidence type="ECO:0000313" key="2">
    <source>
        <dbReference type="Proteomes" id="UP000499080"/>
    </source>
</evidence>
<evidence type="ECO:0000313" key="1">
    <source>
        <dbReference type="EMBL" id="GBM49052.1"/>
    </source>
</evidence>
<name>A0A4Y2G5C9_ARAVE</name>
<proteinExistence type="predicted"/>
<evidence type="ECO:0008006" key="3">
    <source>
        <dbReference type="Google" id="ProtNLM"/>
    </source>
</evidence>
<comment type="caution">
    <text evidence="1">The sequence shown here is derived from an EMBL/GenBank/DDBJ whole genome shotgun (WGS) entry which is preliminary data.</text>
</comment>
<keyword evidence="2" id="KW-1185">Reference proteome</keyword>